<protein>
    <submittedName>
        <fullName evidence="1">Uncharacterized protein</fullName>
    </submittedName>
</protein>
<accession>A0ACB7GCH9</accession>
<evidence type="ECO:0000313" key="1">
    <source>
        <dbReference type="EMBL" id="KAG8637930.1"/>
    </source>
</evidence>
<keyword evidence="2" id="KW-1185">Reference proteome</keyword>
<proteinExistence type="predicted"/>
<evidence type="ECO:0000313" key="2">
    <source>
        <dbReference type="Proteomes" id="UP000091857"/>
    </source>
</evidence>
<comment type="caution">
    <text evidence="1">The sequence shown here is derived from an EMBL/GenBank/DDBJ whole genome shotgun (WGS) entry which is preliminary data.</text>
</comment>
<sequence length="36" mass="4153">MGSVFGMHNRENVEVFCYALSPNDGIEWRQHIQSEA</sequence>
<reference evidence="2" key="1">
    <citation type="journal article" date="2016" name="Nat. Biotechnol.">
        <title>Sequencing wild and cultivated cassava and related species reveals extensive interspecific hybridization and genetic diversity.</title>
        <authorList>
            <person name="Bredeson J.V."/>
            <person name="Lyons J.B."/>
            <person name="Prochnik S.E."/>
            <person name="Wu G.A."/>
            <person name="Ha C.M."/>
            <person name="Edsinger-Gonzales E."/>
            <person name="Grimwood J."/>
            <person name="Schmutz J."/>
            <person name="Rabbi I.Y."/>
            <person name="Egesi C."/>
            <person name="Nauluvula P."/>
            <person name="Lebot V."/>
            <person name="Ndunguru J."/>
            <person name="Mkamilo G."/>
            <person name="Bart R.S."/>
            <person name="Setter T.L."/>
            <person name="Gleadow R.M."/>
            <person name="Kulakow P."/>
            <person name="Ferguson M.E."/>
            <person name="Rounsley S."/>
            <person name="Rokhsar D.S."/>
        </authorList>
    </citation>
    <scope>NUCLEOTIDE SEQUENCE [LARGE SCALE GENOMIC DNA]</scope>
    <source>
        <strain evidence="2">cv. AM560-2</strain>
    </source>
</reference>
<organism evidence="1 2">
    <name type="scientific">Manihot esculenta</name>
    <name type="common">Cassava</name>
    <name type="synonym">Jatropha manihot</name>
    <dbReference type="NCBI Taxonomy" id="3983"/>
    <lineage>
        <taxon>Eukaryota</taxon>
        <taxon>Viridiplantae</taxon>
        <taxon>Streptophyta</taxon>
        <taxon>Embryophyta</taxon>
        <taxon>Tracheophyta</taxon>
        <taxon>Spermatophyta</taxon>
        <taxon>Magnoliopsida</taxon>
        <taxon>eudicotyledons</taxon>
        <taxon>Gunneridae</taxon>
        <taxon>Pentapetalae</taxon>
        <taxon>rosids</taxon>
        <taxon>fabids</taxon>
        <taxon>Malpighiales</taxon>
        <taxon>Euphorbiaceae</taxon>
        <taxon>Crotonoideae</taxon>
        <taxon>Manihoteae</taxon>
        <taxon>Manihot</taxon>
    </lineage>
</organism>
<dbReference type="EMBL" id="CM004401">
    <property type="protein sequence ID" value="KAG8637930.1"/>
    <property type="molecule type" value="Genomic_DNA"/>
</dbReference>
<name>A0ACB7GCH9_MANES</name>
<gene>
    <name evidence="1" type="ORF">MANES_15G180448v8</name>
</gene>
<dbReference type="Proteomes" id="UP000091857">
    <property type="component" value="Chromosome 15"/>
</dbReference>